<name>A0A0M0JNI5_9EUKA</name>
<proteinExistence type="predicted"/>
<keyword evidence="1" id="KW-0732">Signal</keyword>
<dbReference type="GO" id="GO:0005737">
    <property type="term" value="C:cytoplasm"/>
    <property type="evidence" value="ECO:0007669"/>
    <property type="project" value="TreeGrafter"/>
</dbReference>
<organism evidence="2 3">
    <name type="scientific">Chrysochromulina tobinii</name>
    <dbReference type="NCBI Taxonomy" id="1460289"/>
    <lineage>
        <taxon>Eukaryota</taxon>
        <taxon>Haptista</taxon>
        <taxon>Haptophyta</taxon>
        <taxon>Prymnesiophyceae</taxon>
        <taxon>Prymnesiales</taxon>
        <taxon>Chrysochromulinaceae</taxon>
        <taxon>Chrysochromulina</taxon>
    </lineage>
</organism>
<feature type="signal peptide" evidence="1">
    <location>
        <begin position="1"/>
        <end position="19"/>
    </location>
</feature>
<dbReference type="AlphaFoldDB" id="A0A0M0JNI5"/>
<feature type="chain" id="PRO_5005602034" description="DUF218 domain-containing protein" evidence="1">
    <location>
        <begin position="20"/>
        <end position="683"/>
    </location>
</feature>
<evidence type="ECO:0000313" key="3">
    <source>
        <dbReference type="Proteomes" id="UP000037460"/>
    </source>
</evidence>
<evidence type="ECO:0008006" key="4">
    <source>
        <dbReference type="Google" id="ProtNLM"/>
    </source>
</evidence>
<dbReference type="OrthoDB" id="4347at2759"/>
<comment type="caution">
    <text evidence="2">The sequence shown here is derived from an EMBL/GenBank/DDBJ whole genome shotgun (WGS) entry which is preliminary data.</text>
</comment>
<protein>
    <recommendedName>
        <fullName evidence="4">DUF218 domain-containing protein</fullName>
    </recommendedName>
</protein>
<evidence type="ECO:0000313" key="2">
    <source>
        <dbReference type="EMBL" id="KOO27877.1"/>
    </source>
</evidence>
<evidence type="ECO:0000256" key="1">
    <source>
        <dbReference type="SAM" id="SignalP"/>
    </source>
</evidence>
<sequence>MSTRISPINALLLLSGTQALRSNYVRIFKSTADAAAPAYELQTADVRLTLREDGGVFSVDLLSTVHVAEREYYRDLQARAEQYDRTLFELIVDGSLVTTQQDEATGTQVRRLSTPLRAAPALKELAARNGLDTQVEALDCTRSRWVLADVTRRQLSVQEARLQQPGLASGRNTLAPGFGTLAAPLRLLLVGPTGSNKNSQGSALRPLLSFLPAPELCWLLDDWITAGGPELSPALAPLADALGRFDLGAARRLSFALTLAAGETTQEGSLAGALVRWRNARAVEEVEVARAAGCTKVALLYGALHMRDLRSRLLQRYSLVSVAEPIWRTAWSVGVPAEDKGTPGRSVLVLAAMSLVLLAVDAFDWIDCTEAVLRTVAVQLTPAIGALAPELYGGGEGGLGAAAANAAANAATDTPAGALLEALLYLARHALLYLALQRWAFEWDSRCKSSSPCTLPHRHTATAQLLPPPARYASATHLIMVAGHAVYVASSRTAADVVKEESWFLESFQHGQLSTMLAHIRRGVELAAADNRSLLIFSGGETRAAAGPRSEAFSYWEAAEALGWYGTPYVRERSVLEPHARDSLENLLFALCRFYEVAGRYPERVTVVSFGFKRRRFVELHRAALRLPRSRFAYVGIDPPGLGLDVLKGEISHSSKPFERDPYGCVEAELQRKRAAPRPFWAG</sequence>
<dbReference type="EMBL" id="JWZX01002651">
    <property type="protein sequence ID" value="KOO27877.1"/>
    <property type="molecule type" value="Genomic_DNA"/>
</dbReference>
<reference evidence="3" key="1">
    <citation type="journal article" date="2015" name="PLoS Genet.">
        <title>Genome Sequence and Transcriptome Analyses of Chrysochromulina tobin: Metabolic Tools for Enhanced Algal Fitness in the Prominent Order Prymnesiales (Haptophyceae).</title>
        <authorList>
            <person name="Hovde B.T."/>
            <person name="Deodato C.R."/>
            <person name="Hunsperger H.M."/>
            <person name="Ryken S.A."/>
            <person name="Yost W."/>
            <person name="Jha R.K."/>
            <person name="Patterson J."/>
            <person name="Monnat R.J. Jr."/>
            <person name="Barlow S.B."/>
            <person name="Starkenburg S.R."/>
            <person name="Cattolico R.A."/>
        </authorList>
    </citation>
    <scope>NUCLEOTIDE SEQUENCE</scope>
    <source>
        <strain evidence="3">CCMP291</strain>
    </source>
</reference>
<dbReference type="PANTHER" id="PTHR28110:SF1">
    <property type="entry name" value="TRANSMEMBRANE PROTEIN"/>
    <property type="match status" value="1"/>
</dbReference>
<dbReference type="PANTHER" id="PTHR28110">
    <property type="entry name" value="TRANSMEMBRANE PROTEIN"/>
    <property type="match status" value="1"/>
</dbReference>
<accession>A0A0M0JNI5</accession>
<gene>
    <name evidence="2" type="ORF">Ctob_008702</name>
</gene>
<dbReference type="InterPro" id="IPR055323">
    <property type="entry name" value="C57A10.07/YOR238W"/>
</dbReference>
<dbReference type="Proteomes" id="UP000037460">
    <property type="component" value="Unassembled WGS sequence"/>
</dbReference>
<keyword evidence="3" id="KW-1185">Reference proteome</keyword>